<sequence>MGGPLSSMVLLPDSAFDKDYGDLLLGMCIKMLAQALTALPALCFSVLPRLRTANSSVSDKHASFATRICEAEASGHHFDKPCLDFELSNTTNNSFTSKQVSDVNCISYGEAMQGPDVSKRMHQKDIIVWLARRGGGYATQSA</sequence>
<comment type="caution">
    <text evidence="1">The sequence shown here is derived from an EMBL/GenBank/DDBJ whole genome shotgun (WGS) entry which is preliminary data.</text>
</comment>
<keyword evidence="2" id="KW-1185">Reference proteome</keyword>
<evidence type="ECO:0000313" key="2">
    <source>
        <dbReference type="Proteomes" id="UP000886520"/>
    </source>
</evidence>
<dbReference type="Proteomes" id="UP000886520">
    <property type="component" value="Chromosome 15"/>
</dbReference>
<dbReference type="AlphaFoldDB" id="A0A9D4ZC82"/>
<name>A0A9D4ZC82_ADICA</name>
<gene>
    <name evidence="1" type="ORF">GOP47_0016120</name>
</gene>
<accession>A0A9D4ZC82</accession>
<reference evidence="1" key="1">
    <citation type="submission" date="2021-01" db="EMBL/GenBank/DDBJ databases">
        <title>Adiantum capillus-veneris genome.</title>
        <authorList>
            <person name="Fang Y."/>
            <person name="Liao Q."/>
        </authorList>
    </citation>
    <scope>NUCLEOTIDE SEQUENCE</scope>
    <source>
        <strain evidence="1">H3</strain>
        <tissue evidence="1">Leaf</tissue>
    </source>
</reference>
<proteinExistence type="predicted"/>
<protein>
    <submittedName>
        <fullName evidence="1">Uncharacterized protein</fullName>
    </submittedName>
</protein>
<evidence type="ECO:0000313" key="1">
    <source>
        <dbReference type="EMBL" id="KAI5069819.1"/>
    </source>
</evidence>
<dbReference type="OrthoDB" id="2005734at2759"/>
<dbReference type="EMBL" id="JABFUD020000015">
    <property type="protein sequence ID" value="KAI5069819.1"/>
    <property type="molecule type" value="Genomic_DNA"/>
</dbReference>
<organism evidence="1 2">
    <name type="scientific">Adiantum capillus-veneris</name>
    <name type="common">Maidenhair fern</name>
    <dbReference type="NCBI Taxonomy" id="13818"/>
    <lineage>
        <taxon>Eukaryota</taxon>
        <taxon>Viridiplantae</taxon>
        <taxon>Streptophyta</taxon>
        <taxon>Embryophyta</taxon>
        <taxon>Tracheophyta</taxon>
        <taxon>Polypodiopsida</taxon>
        <taxon>Polypodiidae</taxon>
        <taxon>Polypodiales</taxon>
        <taxon>Pteridineae</taxon>
        <taxon>Pteridaceae</taxon>
        <taxon>Vittarioideae</taxon>
        <taxon>Adiantum</taxon>
    </lineage>
</organism>